<accession>A0A1B7M281</accession>
<protein>
    <recommendedName>
        <fullName evidence="3">Thioesterase domain-containing protein</fullName>
    </recommendedName>
</protein>
<sequence length="156" mass="16829">MTNNAHSASNDQSIKRGNFGPHDHPILGTDKAADWLGITISEYAEGYAKGHMTIRPEMLNGFDIAHGGMLFAFADTLFAWACNNPDGDGSTISVTQGSDIHFIASAPVDTPLIAVGRRHNTSGRSGLCDVTITDDQGKLIAEFRGRFRTIPRAQRS</sequence>
<dbReference type="STRING" id="1837282.A6F49_04990"/>
<dbReference type="PANTHER" id="PTHR42856">
    <property type="entry name" value="ACYL-COENZYME A THIOESTERASE PAAI"/>
    <property type="match status" value="1"/>
</dbReference>
<evidence type="ECO:0000256" key="1">
    <source>
        <dbReference type="ARBA" id="ARBA00022801"/>
    </source>
</evidence>
<feature type="region of interest" description="Disordered" evidence="2">
    <location>
        <begin position="1"/>
        <end position="23"/>
    </location>
</feature>
<dbReference type="Gene3D" id="3.10.129.10">
    <property type="entry name" value="Hotdog Thioesterase"/>
    <property type="match status" value="1"/>
</dbReference>
<reference evidence="4 5" key="1">
    <citation type="submission" date="2016-04" db="EMBL/GenBank/DDBJ databases">
        <title>First whole genome shotgun sequence of the bacterium Enteractinococcus sp. strain UASWS1574.</title>
        <authorList>
            <person name="Crovadore J."/>
            <person name="Chablais R."/>
            <person name="Lefort F."/>
        </authorList>
    </citation>
    <scope>NUCLEOTIDE SEQUENCE [LARGE SCALE GENOMIC DNA]</scope>
    <source>
        <strain evidence="4 5">UASWS1574</strain>
    </source>
</reference>
<evidence type="ECO:0000313" key="5">
    <source>
        <dbReference type="Proteomes" id="UP000078292"/>
    </source>
</evidence>
<dbReference type="InterPro" id="IPR006683">
    <property type="entry name" value="Thioestr_dom"/>
</dbReference>
<dbReference type="Pfam" id="PF03061">
    <property type="entry name" value="4HBT"/>
    <property type="match status" value="1"/>
</dbReference>
<dbReference type="SUPFAM" id="SSF54637">
    <property type="entry name" value="Thioesterase/thiol ester dehydrase-isomerase"/>
    <property type="match status" value="1"/>
</dbReference>
<comment type="caution">
    <text evidence="4">The sequence shown here is derived from an EMBL/GenBank/DDBJ whole genome shotgun (WGS) entry which is preliminary data.</text>
</comment>
<dbReference type="Proteomes" id="UP000078292">
    <property type="component" value="Unassembled WGS sequence"/>
</dbReference>
<dbReference type="AlphaFoldDB" id="A0A1B7M281"/>
<evidence type="ECO:0000313" key="4">
    <source>
        <dbReference type="EMBL" id="OAV62706.1"/>
    </source>
</evidence>
<name>A0A1B7M281_9MICC</name>
<keyword evidence="5" id="KW-1185">Reference proteome</keyword>
<dbReference type="PANTHER" id="PTHR42856:SF1">
    <property type="entry name" value="ACYL-COENZYME A THIOESTERASE PAAI"/>
    <property type="match status" value="1"/>
</dbReference>
<feature type="compositionally biased region" description="Polar residues" evidence="2">
    <location>
        <begin position="1"/>
        <end position="12"/>
    </location>
</feature>
<dbReference type="CDD" id="cd03443">
    <property type="entry name" value="PaaI_thioesterase"/>
    <property type="match status" value="1"/>
</dbReference>
<gene>
    <name evidence="4" type="ORF">A6F49_04990</name>
</gene>
<dbReference type="NCBIfam" id="TIGR00369">
    <property type="entry name" value="unchar_dom_1"/>
    <property type="match status" value="1"/>
</dbReference>
<organism evidence="4 5">
    <name type="scientific">Enteractinococcus helveticum</name>
    <dbReference type="NCBI Taxonomy" id="1837282"/>
    <lineage>
        <taxon>Bacteria</taxon>
        <taxon>Bacillati</taxon>
        <taxon>Actinomycetota</taxon>
        <taxon>Actinomycetes</taxon>
        <taxon>Micrococcales</taxon>
        <taxon>Micrococcaceae</taxon>
    </lineage>
</organism>
<dbReference type="OrthoDB" id="32575at2"/>
<dbReference type="GO" id="GO:0016289">
    <property type="term" value="F:acyl-CoA hydrolase activity"/>
    <property type="evidence" value="ECO:0007669"/>
    <property type="project" value="UniProtKB-ARBA"/>
</dbReference>
<feature type="domain" description="Thioesterase" evidence="3">
    <location>
        <begin position="64"/>
        <end position="140"/>
    </location>
</feature>
<evidence type="ECO:0000259" key="3">
    <source>
        <dbReference type="Pfam" id="PF03061"/>
    </source>
</evidence>
<dbReference type="InterPro" id="IPR052723">
    <property type="entry name" value="Acyl-CoA_thioesterase_PaaI"/>
</dbReference>
<dbReference type="InterPro" id="IPR029069">
    <property type="entry name" value="HotDog_dom_sf"/>
</dbReference>
<proteinExistence type="predicted"/>
<dbReference type="EMBL" id="LXEY01000009">
    <property type="protein sequence ID" value="OAV62706.1"/>
    <property type="molecule type" value="Genomic_DNA"/>
</dbReference>
<keyword evidence="1" id="KW-0378">Hydrolase</keyword>
<evidence type="ECO:0000256" key="2">
    <source>
        <dbReference type="SAM" id="MobiDB-lite"/>
    </source>
</evidence>
<dbReference type="RefSeq" id="WP_043056123.1">
    <property type="nucleotide sequence ID" value="NZ_LXEY01000009.1"/>
</dbReference>
<dbReference type="InterPro" id="IPR003736">
    <property type="entry name" value="PAAI_dom"/>
</dbReference>